<keyword evidence="1" id="KW-0472">Membrane</keyword>
<feature type="transmembrane region" description="Helical" evidence="1">
    <location>
        <begin position="85"/>
        <end position="104"/>
    </location>
</feature>
<dbReference type="InterPro" id="IPR006860">
    <property type="entry name" value="FecR"/>
</dbReference>
<dbReference type="AlphaFoldDB" id="A0A413VIP7"/>
<evidence type="ECO:0000259" key="3">
    <source>
        <dbReference type="Pfam" id="PF16344"/>
    </source>
</evidence>
<dbReference type="Pfam" id="PF04773">
    <property type="entry name" value="FecR"/>
    <property type="match status" value="1"/>
</dbReference>
<keyword evidence="1" id="KW-0812">Transmembrane</keyword>
<evidence type="ECO:0000256" key="1">
    <source>
        <dbReference type="SAM" id="Phobius"/>
    </source>
</evidence>
<dbReference type="FunFam" id="2.60.120.1440:FF:000001">
    <property type="entry name" value="Putative anti-sigma factor"/>
    <property type="match status" value="1"/>
</dbReference>
<accession>A0A413VIP7</accession>
<feature type="domain" description="Protein FecR C-terminal" evidence="3">
    <location>
        <begin position="287"/>
        <end position="355"/>
    </location>
</feature>
<organism evidence="4 5">
    <name type="scientific">Bacteroides nordii</name>
    <dbReference type="NCBI Taxonomy" id="291645"/>
    <lineage>
        <taxon>Bacteria</taxon>
        <taxon>Pseudomonadati</taxon>
        <taxon>Bacteroidota</taxon>
        <taxon>Bacteroidia</taxon>
        <taxon>Bacteroidales</taxon>
        <taxon>Bacteroidaceae</taxon>
        <taxon>Bacteroides</taxon>
    </lineage>
</organism>
<evidence type="ECO:0000259" key="2">
    <source>
        <dbReference type="Pfam" id="PF04773"/>
    </source>
</evidence>
<evidence type="ECO:0000313" key="4">
    <source>
        <dbReference type="EMBL" id="RHB33434.1"/>
    </source>
</evidence>
<dbReference type="Pfam" id="PF16344">
    <property type="entry name" value="FecR_C"/>
    <property type="match status" value="1"/>
</dbReference>
<sequence length="366" mass="41772">MDNIFKLIKKQFNGALTPNEEQELQAWYNNNANNQRTYTCYYATLKLFRIKQKEKHFTARVIPAYNRIYKITRQKEYTINRKHSIAWIGYVAIVLLAFGVGYLLKSTGENSWDNSMQSIEIAYGSKSLVTLPDGTQVWLNSGSKLEYPGSFGRSNRNVTLKGEAYFEVSKNKELPFRVSSGKIAIHVLGTKFNMKAYPEDEKAKITLVEGSLAVENNKNSKANILLKPNQQAVINQKSERMQVRNVIASNYVMWTTSHSKSAALSPTDNAKAPAATCLPKAAARNILFFDEEPLSQIVKDLERAFNVHIVIEDKTLREKHFYGDFCNEETITDILKIIAEKNSLYYTIKGDTIQIMKKNEIRNRVN</sequence>
<dbReference type="Proteomes" id="UP000284379">
    <property type="component" value="Unassembled WGS sequence"/>
</dbReference>
<keyword evidence="1" id="KW-1133">Transmembrane helix</keyword>
<dbReference type="PANTHER" id="PTHR30273:SF2">
    <property type="entry name" value="PROTEIN FECR"/>
    <property type="match status" value="1"/>
</dbReference>
<dbReference type="PANTHER" id="PTHR30273">
    <property type="entry name" value="PERIPLASMIC SIGNAL SENSOR AND SIGMA FACTOR ACTIVATOR FECR-RELATED"/>
    <property type="match status" value="1"/>
</dbReference>
<dbReference type="GO" id="GO:0016989">
    <property type="term" value="F:sigma factor antagonist activity"/>
    <property type="evidence" value="ECO:0007669"/>
    <property type="project" value="TreeGrafter"/>
</dbReference>
<dbReference type="EMBL" id="QSGO01000015">
    <property type="protein sequence ID" value="RHB33434.1"/>
    <property type="molecule type" value="Genomic_DNA"/>
</dbReference>
<feature type="domain" description="FecR protein" evidence="2">
    <location>
        <begin position="119"/>
        <end position="211"/>
    </location>
</feature>
<dbReference type="Gene3D" id="2.60.120.1440">
    <property type="match status" value="1"/>
</dbReference>
<dbReference type="InterPro" id="IPR032508">
    <property type="entry name" value="FecR_C"/>
</dbReference>
<dbReference type="RefSeq" id="WP_122201942.1">
    <property type="nucleotide sequence ID" value="NZ_CABJFV010000015.1"/>
</dbReference>
<dbReference type="PIRSF" id="PIRSF018266">
    <property type="entry name" value="FecR"/>
    <property type="match status" value="1"/>
</dbReference>
<proteinExistence type="predicted"/>
<comment type="caution">
    <text evidence="4">The sequence shown here is derived from an EMBL/GenBank/DDBJ whole genome shotgun (WGS) entry which is preliminary data.</text>
</comment>
<protein>
    <submittedName>
        <fullName evidence="4">DUF4974 domain-containing protein</fullName>
    </submittedName>
</protein>
<name>A0A413VIP7_9BACE</name>
<dbReference type="Gene3D" id="3.55.50.30">
    <property type="match status" value="1"/>
</dbReference>
<gene>
    <name evidence="4" type="ORF">DW888_15750</name>
</gene>
<dbReference type="InterPro" id="IPR012373">
    <property type="entry name" value="Ferrdict_sens_TM"/>
</dbReference>
<evidence type="ECO:0000313" key="5">
    <source>
        <dbReference type="Proteomes" id="UP000284379"/>
    </source>
</evidence>
<reference evidence="4 5" key="1">
    <citation type="submission" date="2018-08" db="EMBL/GenBank/DDBJ databases">
        <title>A genome reference for cultivated species of the human gut microbiota.</title>
        <authorList>
            <person name="Zou Y."/>
            <person name="Xue W."/>
            <person name="Luo G."/>
        </authorList>
    </citation>
    <scope>NUCLEOTIDE SEQUENCE [LARGE SCALE GENOMIC DNA]</scope>
    <source>
        <strain evidence="4 5">AM40-30BH</strain>
    </source>
</reference>